<keyword evidence="2" id="KW-0378">Hydrolase</keyword>
<dbReference type="PRINTS" id="PR01415">
    <property type="entry name" value="ANKYRIN"/>
</dbReference>
<evidence type="ECO:0000256" key="2">
    <source>
        <dbReference type="ARBA" id="ARBA00022801"/>
    </source>
</evidence>
<sequence>MKFGQNLTRNQVPEWSFSYINYKGLKKLIKSAHKEETAEGGADLAEFFYALDRNLEDVDFFYNKKYAEFSRRLRLLYERYGTTAKPQEEMDKEELEDLMGALLELRSQYRKLQWYGEVNRRGFVKITKKLDKKITASSAQSRYLATKVDPKAFASNFRLTNDMRAINDWLSALAEVKVFDDKASVHSTGSLQRTVSRNVVRIPSATLESLETAVRQDAVDQIRELFNGIPSDLPEPQRSKVLLGLLHRAITCKATNSISHLLCITGPLEEEDDMNKRNIIHRYIISVGRGRVIDNQNKPVGEELPDPVNFIPAAEFPRLAAGAFKVEERDVDKTLGKADPSIKLLVHILNSLKPEQQPALLARDMYGRIPLHYAAQYGLVAASQELVRHMQEWEQFDVSQGIDSAYWQDTEGFAPLHLSVLGGHYKTTKALLLAENWQHEHDEEIHARQRVDKSGSVLTLATKSNFYKIVRLLVEAGVNVNHQDDQGETALHVAARFGYEDCMVALLEGSDIQKPDLELAEKTFGWTPMFVACVDGQMKIVDLLLSSGAQVNSADVSGWKPIEHAALRGHLEIAARLADSTIDSTTDSPPLRPVNGNTSVASSLGDRTSNGLFKDTNAARPPEPVKSFGHRYLTNESLILVSLGSMDARKDYPAVKLENVPLASAHSTQLDTALSIVVSAMGATGEPTIIDLPVQENISTSPITFTSTDPTKVKILFDIVPTYAGTKDKVLGRGVAMLNTIRPGVGSKRINLQGDLSVPIVAADTLDVIGTANFNFLIITPFSHPNMTITENRTYWKRTSTQIIGHRGLGKNMAAMKSLQLGENTIPSFIAASNLGASYVEFDVQLTKDLVPVIYHDFLVSETGIDAPVHTLTLEQFLHANDGATSRQSRPASPSNSTNGYENGGRKGRPQRSYSLGASEEDTRVNMDDRMKHTRDYKQKGFKANSRGNFIQAPFATLEDMFKKLPEGVGFNIEMKYPMLFESEEQEMDTYAVELNSFVDTVLTKVYQLGKGRNIIFSSFHPDICLLLSFKQPSIPVLFLTDAGTAPVGDIRASSLQEAIRFASRWNLLGIVSAATPLIMCPRLVKVVRQSGLLCFSYGTLNNDPKNVARQAKEGIDAVIVDSVLAVRKGLTATEAETVRVGLGEQENGVRDVAFGFGNGGGTVQAV</sequence>
<dbReference type="InterPro" id="IPR030395">
    <property type="entry name" value="GP_PDE_dom"/>
</dbReference>
<organism evidence="8 9">
    <name type="scientific">Elsinoe batatas</name>
    <dbReference type="NCBI Taxonomy" id="2601811"/>
    <lineage>
        <taxon>Eukaryota</taxon>
        <taxon>Fungi</taxon>
        <taxon>Dikarya</taxon>
        <taxon>Ascomycota</taxon>
        <taxon>Pezizomycotina</taxon>
        <taxon>Dothideomycetes</taxon>
        <taxon>Dothideomycetidae</taxon>
        <taxon>Myriangiales</taxon>
        <taxon>Elsinoaceae</taxon>
        <taxon>Elsinoe</taxon>
    </lineage>
</organism>
<dbReference type="InterPro" id="IPR004331">
    <property type="entry name" value="SPX_dom"/>
</dbReference>
<keyword evidence="9" id="KW-1185">Reference proteome</keyword>
<feature type="region of interest" description="Disordered" evidence="5">
    <location>
        <begin position="883"/>
        <end position="930"/>
    </location>
</feature>
<dbReference type="PANTHER" id="PTHR22958:SF1">
    <property type="entry name" value="GLYCEROPHOSPHOCHOLINE PHOSPHODIESTERASE GPCPD1"/>
    <property type="match status" value="1"/>
</dbReference>
<comment type="caution">
    <text evidence="8">The sequence shown here is derived from an EMBL/GenBank/DDBJ whole genome shotgun (WGS) entry which is preliminary data.</text>
</comment>
<feature type="domain" description="SPX" evidence="6">
    <location>
        <begin position="1"/>
        <end position="144"/>
    </location>
</feature>
<dbReference type="Gene3D" id="1.25.40.20">
    <property type="entry name" value="Ankyrin repeat-containing domain"/>
    <property type="match status" value="1"/>
</dbReference>
<evidence type="ECO:0000256" key="3">
    <source>
        <dbReference type="ARBA" id="ARBA00023043"/>
    </source>
</evidence>
<dbReference type="Pfam" id="PF12796">
    <property type="entry name" value="Ank_2"/>
    <property type="match status" value="2"/>
</dbReference>
<keyword evidence="1" id="KW-0677">Repeat</keyword>
<dbReference type="Pfam" id="PF03009">
    <property type="entry name" value="GDPD"/>
    <property type="match status" value="1"/>
</dbReference>
<dbReference type="AlphaFoldDB" id="A0A8K0PLP4"/>
<dbReference type="Gene3D" id="3.20.20.190">
    <property type="entry name" value="Phosphatidylinositol (PI) phosphodiesterase"/>
    <property type="match status" value="1"/>
</dbReference>
<dbReference type="GO" id="GO:0047389">
    <property type="term" value="F:glycerophosphocholine phosphodiesterase activity"/>
    <property type="evidence" value="ECO:0007669"/>
    <property type="project" value="TreeGrafter"/>
</dbReference>
<dbReference type="Proteomes" id="UP000809789">
    <property type="component" value="Unassembled WGS sequence"/>
</dbReference>
<dbReference type="PROSITE" id="PS50297">
    <property type="entry name" value="ANK_REP_REGION"/>
    <property type="match status" value="2"/>
</dbReference>
<dbReference type="InterPro" id="IPR036770">
    <property type="entry name" value="Ankyrin_rpt-contain_sf"/>
</dbReference>
<evidence type="ECO:0000256" key="1">
    <source>
        <dbReference type="ARBA" id="ARBA00022737"/>
    </source>
</evidence>
<feature type="repeat" description="ANK" evidence="4">
    <location>
        <begin position="524"/>
        <end position="556"/>
    </location>
</feature>
<evidence type="ECO:0000256" key="4">
    <source>
        <dbReference type="PROSITE-ProRule" id="PRU00023"/>
    </source>
</evidence>
<feature type="repeat" description="ANK" evidence="4">
    <location>
        <begin position="453"/>
        <end position="485"/>
    </location>
</feature>
<dbReference type="PROSITE" id="PS51382">
    <property type="entry name" value="SPX"/>
    <property type="match status" value="1"/>
</dbReference>
<dbReference type="CDD" id="cd14484">
    <property type="entry name" value="SPX_GDE1_like"/>
    <property type="match status" value="1"/>
</dbReference>
<dbReference type="Pfam" id="PF03105">
    <property type="entry name" value="SPX"/>
    <property type="match status" value="1"/>
</dbReference>
<evidence type="ECO:0000259" key="6">
    <source>
        <dbReference type="PROSITE" id="PS51382"/>
    </source>
</evidence>
<accession>A0A8K0PLP4</accession>
<dbReference type="PANTHER" id="PTHR22958">
    <property type="entry name" value="GLYCEROPHOSPHORYL DIESTER PHOSPHODIESTERASE"/>
    <property type="match status" value="1"/>
</dbReference>
<proteinExistence type="predicted"/>
<evidence type="ECO:0000313" key="9">
    <source>
        <dbReference type="Proteomes" id="UP000809789"/>
    </source>
</evidence>
<evidence type="ECO:0000259" key="7">
    <source>
        <dbReference type="PROSITE" id="PS51704"/>
    </source>
</evidence>
<evidence type="ECO:0000256" key="5">
    <source>
        <dbReference type="SAM" id="MobiDB-lite"/>
    </source>
</evidence>
<feature type="region of interest" description="Disordered" evidence="5">
    <location>
        <begin position="584"/>
        <end position="620"/>
    </location>
</feature>
<reference evidence="8" key="1">
    <citation type="submission" date="2021-07" db="EMBL/GenBank/DDBJ databases">
        <title>Elsinoe batatas strain:CRI-CJ2 Genome sequencing and assembly.</title>
        <authorList>
            <person name="Huang L."/>
        </authorList>
    </citation>
    <scope>NUCLEOTIDE SEQUENCE</scope>
    <source>
        <strain evidence="8">CRI-CJ2</strain>
    </source>
</reference>
<feature type="compositionally biased region" description="Polar residues" evidence="5">
    <location>
        <begin position="595"/>
        <end position="611"/>
    </location>
</feature>
<dbReference type="InterPro" id="IPR057506">
    <property type="entry name" value="C2_GPCPD1"/>
</dbReference>
<protein>
    <recommendedName>
        <fullName evidence="10">Glycerophosphodiester phosphodiesterase GDE1</fullName>
    </recommendedName>
</protein>
<dbReference type="EMBL" id="JAESVG020000002">
    <property type="protein sequence ID" value="KAG8630179.1"/>
    <property type="molecule type" value="Genomic_DNA"/>
</dbReference>
<feature type="compositionally biased region" description="Polar residues" evidence="5">
    <location>
        <begin position="883"/>
        <end position="901"/>
    </location>
</feature>
<dbReference type="SUPFAM" id="SSF51695">
    <property type="entry name" value="PLC-like phosphodiesterases"/>
    <property type="match status" value="1"/>
</dbReference>
<feature type="compositionally biased region" description="Basic and acidic residues" evidence="5">
    <location>
        <begin position="921"/>
        <end position="930"/>
    </location>
</feature>
<dbReference type="InterPro" id="IPR051578">
    <property type="entry name" value="GDPD"/>
</dbReference>
<dbReference type="CDD" id="cd08606">
    <property type="entry name" value="GDPD_YPL110cp_fungi"/>
    <property type="match status" value="1"/>
</dbReference>
<dbReference type="GO" id="GO:0046475">
    <property type="term" value="P:glycerophospholipid catabolic process"/>
    <property type="evidence" value="ECO:0007669"/>
    <property type="project" value="TreeGrafter"/>
</dbReference>
<keyword evidence="3 4" id="KW-0040">ANK repeat</keyword>
<dbReference type="SMART" id="SM00248">
    <property type="entry name" value="ANK"/>
    <property type="match status" value="6"/>
</dbReference>
<gene>
    <name evidence="8" type="ORF">KVT40_001798</name>
</gene>
<dbReference type="OrthoDB" id="197419at2759"/>
<evidence type="ECO:0000313" key="8">
    <source>
        <dbReference type="EMBL" id="KAG8630179.1"/>
    </source>
</evidence>
<name>A0A8K0PLP4_9PEZI</name>
<evidence type="ECO:0008006" key="10">
    <source>
        <dbReference type="Google" id="ProtNLM"/>
    </source>
</evidence>
<feature type="repeat" description="ANK" evidence="4">
    <location>
        <begin position="486"/>
        <end position="507"/>
    </location>
</feature>
<dbReference type="InterPro" id="IPR017946">
    <property type="entry name" value="PLC-like_Pdiesterase_TIM-brl"/>
</dbReference>
<dbReference type="PROSITE" id="PS50088">
    <property type="entry name" value="ANK_REPEAT"/>
    <property type="match status" value="3"/>
</dbReference>
<dbReference type="InterPro" id="IPR002110">
    <property type="entry name" value="Ankyrin_rpt"/>
</dbReference>
<dbReference type="SUPFAM" id="SSF48403">
    <property type="entry name" value="Ankyrin repeat"/>
    <property type="match status" value="1"/>
</dbReference>
<dbReference type="Pfam" id="PF25329">
    <property type="entry name" value="C2_GDE1"/>
    <property type="match status" value="1"/>
</dbReference>
<feature type="domain" description="GP-PDE" evidence="7">
    <location>
        <begin position="801"/>
        <end position="1131"/>
    </location>
</feature>
<dbReference type="PROSITE" id="PS51704">
    <property type="entry name" value="GP_PDE"/>
    <property type="match status" value="1"/>
</dbReference>